<gene>
    <name evidence="7" type="ORF">DH2020_041983</name>
</gene>
<dbReference type="PANTHER" id="PTHR31314:SF174">
    <property type="entry name" value="OS02G0241200 PROTEIN"/>
    <property type="match status" value="1"/>
</dbReference>
<dbReference type="InterPro" id="IPR046955">
    <property type="entry name" value="PHR1-like"/>
</dbReference>
<feature type="domain" description="HTH myb-type" evidence="6">
    <location>
        <begin position="86"/>
        <end position="146"/>
    </location>
</feature>
<dbReference type="InterPro" id="IPR006447">
    <property type="entry name" value="Myb_dom_plants"/>
</dbReference>
<keyword evidence="3" id="KW-0804">Transcription</keyword>
<dbReference type="PROSITE" id="PS51294">
    <property type="entry name" value="HTH_MYB"/>
    <property type="match status" value="1"/>
</dbReference>
<comment type="subcellular location">
    <subcellularLocation>
        <location evidence="1">Nucleus</location>
    </subcellularLocation>
</comment>
<evidence type="ECO:0000313" key="8">
    <source>
        <dbReference type="Proteomes" id="UP001318860"/>
    </source>
</evidence>
<dbReference type="NCBIfam" id="TIGR01557">
    <property type="entry name" value="myb_SHAQKYF"/>
    <property type="match status" value="1"/>
</dbReference>
<evidence type="ECO:0000256" key="1">
    <source>
        <dbReference type="ARBA" id="ARBA00004123"/>
    </source>
</evidence>
<reference evidence="7 8" key="1">
    <citation type="journal article" date="2021" name="Comput. Struct. Biotechnol. J.">
        <title>De novo genome assembly of the potent medicinal plant Rehmannia glutinosa using nanopore technology.</title>
        <authorList>
            <person name="Ma L."/>
            <person name="Dong C."/>
            <person name="Song C."/>
            <person name="Wang X."/>
            <person name="Zheng X."/>
            <person name="Niu Y."/>
            <person name="Chen S."/>
            <person name="Feng W."/>
        </authorList>
    </citation>
    <scope>NUCLEOTIDE SEQUENCE [LARGE SCALE GENOMIC DNA]</scope>
    <source>
        <strain evidence="7">DH-2019</strain>
    </source>
</reference>
<evidence type="ECO:0000256" key="4">
    <source>
        <dbReference type="ARBA" id="ARBA00023242"/>
    </source>
</evidence>
<dbReference type="Gene3D" id="1.10.10.60">
    <property type="entry name" value="Homeodomain-like"/>
    <property type="match status" value="1"/>
</dbReference>
<organism evidence="7 8">
    <name type="scientific">Rehmannia glutinosa</name>
    <name type="common">Chinese foxglove</name>
    <dbReference type="NCBI Taxonomy" id="99300"/>
    <lineage>
        <taxon>Eukaryota</taxon>
        <taxon>Viridiplantae</taxon>
        <taxon>Streptophyta</taxon>
        <taxon>Embryophyta</taxon>
        <taxon>Tracheophyta</taxon>
        <taxon>Spermatophyta</taxon>
        <taxon>Magnoliopsida</taxon>
        <taxon>eudicotyledons</taxon>
        <taxon>Gunneridae</taxon>
        <taxon>Pentapetalae</taxon>
        <taxon>asterids</taxon>
        <taxon>lamiids</taxon>
        <taxon>Lamiales</taxon>
        <taxon>Orobanchaceae</taxon>
        <taxon>Rehmannieae</taxon>
        <taxon>Rehmannia</taxon>
    </lineage>
</organism>
<sequence length="412" mass="46819">MADDDKMINGTGEENGEPEENTLSYSSENTSSIDLNEDAASNEVEDHINEVSGISIQQTTKDERSGDSSKSGEGKEKKTAVRQYVRSKMPRLRWTPDLHLSFVHAIERLGGQERATPKAVLQLMNVRGLSISHVKSHLQMYRSKKLDDCGRVIGQGNRLYIQRRNHLSATTYDKCSPFHQLKFENGGIVFARQGDNCTTLNFPQNPKSHHHHHPYEIKSLSSRYQQWSSLHQEPKIRLDSGLISDVGMLEKRCIPSRIHAMQERYTHNGPLRRNQFLEGRKWPPNQFKEREIPTSNNIWSSTVSQNLRSQSRWSTHVSIGHTRVNQEKSSIISHNSKPFNLDHQHSLRLQMNEEKKMASCKEWFPGDLQLSLSLSLSNNNINDQKGCSKGGTDSDINTKLSLAFTPHSSTAI</sequence>
<dbReference type="PANTHER" id="PTHR31314">
    <property type="entry name" value="MYB FAMILY TRANSCRIPTION FACTOR PHL7-LIKE"/>
    <property type="match status" value="1"/>
</dbReference>
<dbReference type="Pfam" id="PF00249">
    <property type="entry name" value="Myb_DNA-binding"/>
    <property type="match status" value="1"/>
</dbReference>
<keyword evidence="4" id="KW-0539">Nucleus</keyword>
<dbReference type="EMBL" id="JABTTQ020002412">
    <property type="protein sequence ID" value="KAK6124231.1"/>
    <property type="molecule type" value="Genomic_DNA"/>
</dbReference>
<keyword evidence="2" id="KW-0805">Transcription regulation</keyword>
<dbReference type="Proteomes" id="UP001318860">
    <property type="component" value="Unassembled WGS sequence"/>
</dbReference>
<dbReference type="InterPro" id="IPR017930">
    <property type="entry name" value="Myb_dom"/>
</dbReference>
<feature type="compositionally biased region" description="Basic and acidic residues" evidence="5">
    <location>
        <begin position="60"/>
        <end position="79"/>
    </location>
</feature>
<evidence type="ECO:0000313" key="7">
    <source>
        <dbReference type="EMBL" id="KAK6124231.1"/>
    </source>
</evidence>
<feature type="compositionally biased region" description="Polar residues" evidence="5">
    <location>
        <begin position="23"/>
        <end position="34"/>
    </location>
</feature>
<evidence type="ECO:0000256" key="3">
    <source>
        <dbReference type="ARBA" id="ARBA00023163"/>
    </source>
</evidence>
<keyword evidence="8" id="KW-1185">Reference proteome</keyword>
<dbReference type="InterPro" id="IPR001005">
    <property type="entry name" value="SANT/Myb"/>
</dbReference>
<name>A0ABR0UPL0_REHGL</name>
<accession>A0ABR0UPL0</accession>
<evidence type="ECO:0000259" key="6">
    <source>
        <dbReference type="PROSITE" id="PS51294"/>
    </source>
</evidence>
<proteinExistence type="predicted"/>
<dbReference type="SUPFAM" id="SSF46689">
    <property type="entry name" value="Homeodomain-like"/>
    <property type="match status" value="1"/>
</dbReference>
<evidence type="ECO:0000256" key="2">
    <source>
        <dbReference type="ARBA" id="ARBA00023015"/>
    </source>
</evidence>
<evidence type="ECO:0000256" key="5">
    <source>
        <dbReference type="SAM" id="MobiDB-lite"/>
    </source>
</evidence>
<feature type="region of interest" description="Disordered" evidence="5">
    <location>
        <begin position="1"/>
        <end position="81"/>
    </location>
</feature>
<comment type="caution">
    <text evidence="7">The sequence shown here is derived from an EMBL/GenBank/DDBJ whole genome shotgun (WGS) entry which is preliminary data.</text>
</comment>
<protein>
    <recommendedName>
        <fullName evidence="6">HTH myb-type domain-containing protein</fullName>
    </recommendedName>
</protein>
<dbReference type="InterPro" id="IPR009057">
    <property type="entry name" value="Homeodomain-like_sf"/>
</dbReference>